<sequence>MPSVATNDIETYYERRGDGPPVVFVHGAAVDHAQWEPQFEALADEYTVVAYDVRGHGRTGGSDREAYSIDLFATDLAALIDALDLEAPVVCGLSMGGCIAMAFAAEYPDQLSGLVLADTFGPVPLTFGERVQRLGLRATIPPARLIGYERVERAMVWLQQRGSDEGVAGEYDRIETLRERGPTMSTAEFPKVIRALATFERSVVDLSAIDVPTLALYGEHDAEFIRRQMRSLASLIEHATLLAVPHAGHASNLGNEAFVDGAIRGHLRRVWPHYSPRHEAGPGPAAASPPAQATEPRARLLGRMSEPGSRDRPRVAVYPDGGGPPARTVSPQVRSSARTRASGTPATDRRRGAAR</sequence>
<dbReference type="Pfam" id="PF00561">
    <property type="entry name" value="Abhydrolase_1"/>
    <property type="match status" value="1"/>
</dbReference>
<dbReference type="Gene3D" id="3.40.50.1820">
    <property type="entry name" value="alpha/beta hydrolase"/>
    <property type="match status" value="1"/>
</dbReference>
<dbReference type="AlphaFoldDB" id="A0ABD5TGM2"/>
<dbReference type="PANTHER" id="PTHR43798">
    <property type="entry name" value="MONOACYLGLYCEROL LIPASE"/>
    <property type="match status" value="1"/>
</dbReference>
<evidence type="ECO:0000259" key="2">
    <source>
        <dbReference type="Pfam" id="PF00561"/>
    </source>
</evidence>
<feature type="region of interest" description="Disordered" evidence="1">
    <location>
        <begin position="274"/>
        <end position="355"/>
    </location>
</feature>
<evidence type="ECO:0000313" key="4">
    <source>
        <dbReference type="Proteomes" id="UP001596443"/>
    </source>
</evidence>
<dbReference type="PRINTS" id="PR00111">
    <property type="entry name" value="ABHYDROLASE"/>
</dbReference>
<evidence type="ECO:0000256" key="1">
    <source>
        <dbReference type="SAM" id="MobiDB-lite"/>
    </source>
</evidence>
<feature type="compositionally biased region" description="Low complexity" evidence="1">
    <location>
        <begin position="281"/>
        <end position="293"/>
    </location>
</feature>
<gene>
    <name evidence="3" type="ORF">ACFQFD_10100</name>
</gene>
<reference evidence="3 4" key="1">
    <citation type="journal article" date="2019" name="Int. J. Syst. Evol. Microbiol.">
        <title>The Global Catalogue of Microorganisms (GCM) 10K type strain sequencing project: providing services to taxonomists for standard genome sequencing and annotation.</title>
        <authorList>
            <consortium name="The Broad Institute Genomics Platform"/>
            <consortium name="The Broad Institute Genome Sequencing Center for Infectious Disease"/>
            <person name="Wu L."/>
            <person name="Ma J."/>
        </authorList>
    </citation>
    <scope>NUCLEOTIDE SEQUENCE [LARGE SCALE GENOMIC DNA]</scope>
    <source>
        <strain evidence="3 4">SYNS20</strain>
    </source>
</reference>
<evidence type="ECO:0000313" key="3">
    <source>
        <dbReference type="EMBL" id="MFC6786327.1"/>
    </source>
</evidence>
<name>A0ABD5TGM2_9EURY</name>
<organism evidence="3 4">
    <name type="scientific">Halobaculum halobium</name>
    <dbReference type="NCBI Taxonomy" id="3032281"/>
    <lineage>
        <taxon>Archaea</taxon>
        <taxon>Methanobacteriati</taxon>
        <taxon>Methanobacteriota</taxon>
        <taxon>Stenosarchaea group</taxon>
        <taxon>Halobacteria</taxon>
        <taxon>Halobacteriales</taxon>
        <taxon>Haloferacaceae</taxon>
        <taxon>Halobaculum</taxon>
    </lineage>
</organism>
<accession>A0ABD5TGM2</accession>
<keyword evidence="3" id="KW-0378">Hydrolase</keyword>
<dbReference type="SUPFAM" id="SSF53474">
    <property type="entry name" value="alpha/beta-Hydrolases"/>
    <property type="match status" value="1"/>
</dbReference>
<keyword evidence="4" id="KW-1185">Reference proteome</keyword>
<dbReference type="InterPro" id="IPR050266">
    <property type="entry name" value="AB_hydrolase_sf"/>
</dbReference>
<protein>
    <submittedName>
        <fullName evidence="3">Alpha/beta fold hydrolase</fullName>
    </submittedName>
</protein>
<feature type="compositionally biased region" description="Polar residues" evidence="1">
    <location>
        <begin position="329"/>
        <end position="345"/>
    </location>
</feature>
<dbReference type="RefSeq" id="WP_284063121.1">
    <property type="nucleotide sequence ID" value="NZ_CP126158.1"/>
</dbReference>
<feature type="domain" description="AB hydrolase-1" evidence="2">
    <location>
        <begin position="20"/>
        <end position="253"/>
    </location>
</feature>
<comment type="caution">
    <text evidence="3">The sequence shown here is derived from an EMBL/GenBank/DDBJ whole genome shotgun (WGS) entry which is preliminary data.</text>
</comment>
<dbReference type="GeneID" id="81209398"/>
<dbReference type="EMBL" id="JBHSWX010000012">
    <property type="protein sequence ID" value="MFC6786327.1"/>
    <property type="molecule type" value="Genomic_DNA"/>
</dbReference>
<dbReference type="Proteomes" id="UP001596443">
    <property type="component" value="Unassembled WGS sequence"/>
</dbReference>
<dbReference type="InterPro" id="IPR000073">
    <property type="entry name" value="AB_hydrolase_1"/>
</dbReference>
<proteinExistence type="predicted"/>
<dbReference type="InterPro" id="IPR029058">
    <property type="entry name" value="AB_hydrolase_fold"/>
</dbReference>
<dbReference type="GO" id="GO:0016787">
    <property type="term" value="F:hydrolase activity"/>
    <property type="evidence" value="ECO:0007669"/>
    <property type="project" value="UniProtKB-KW"/>
</dbReference>